<reference evidence="2 3" key="1">
    <citation type="submission" date="2018-03" db="EMBL/GenBank/DDBJ databases">
        <title>The draft genome of Mesorhizobium sp. 6GN-30.</title>
        <authorList>
            <person name="Liu L."/>
            <person name="Li L."/>
            <person name="Wang T."/>
            <person name="Zhang X."/>
            <person name="Liang L."/>
        </authorList>
    </citation>
    <scope>NUCLEOTIDE SEQUENCE [LARGE SCALE GENOMIC DNA]</scope>
    <source>
        <strain evidence="2 3">6GN30</strain>
    </source>
</reference>
<evidence type="ECO:0000313" key="3">
    <source>
        <dbReference type="Proteomes" id="UP000241229"/>
    </source>
</evidence>
<dbReference type="EMBL" id="PXYK01000005">
    <property type="protein sequence ID" value="PSJ63228.1"/>
    <property type="molecule type" value="Genomic_DNA"/>
</dbReference>
<dbReference type="Pfam" id="PF00574">
    <property type="entry name" value="CLP_protease"/>
    <property type="match status" value="1"/>
</dbReference>
<feature type="region of interest" description="Disordered" evidence="1">
    <location>
        <begin position="56"/>
        <end position="86"/>
    </location>
</feature>
<dbReference type="AlphaFoldDB" id="A0A2P7SL77"/>
<dbReference type="Gene3D" id="3.90.226.10">
    <property type="entry name" value="2-enoyl-CoA Hydratase, Chain A, domain 1"/>
    <property type="match status" value="1"/>
</dbReference>
<organism evidence="2 3">
    <name type="scientific">Kumtagia ephedrae</name>
    <dbReference type="NCBI Taxonomy" id="2116701"/>
    <lineage>
        <taxon>Bacteria</taxon>
        <taxon>Pseudomonadati</taxon>
        <taxon>Pseudomonadota</taxon>
        <taxon>Alphaproteobacteria</taxon>
        <taxon>Hyphomicrobiales</taxon>
        <taxon>Phyllobacteriaceae</taxon>
        <taxon>Kumtagia</taxon>
    </lineage>
</organism>
<evidence type="ECO:0008006" key="4">
    <source>
        <dbReference type="Google" id="ProtNLM"/>
    </source>
</evidence>
<keyword evidence="3" id="KW-1185">Reference proteome</keyword>
<proteinExistence type="predicted"/>
<evidence type="ECO:0000256" key="1">
    <source>
        <dbReference type="SAM" id="MobiDB-lite"/>
    </source>
</evidence>
<comment type="caution">
    <text evidence="2">The sequence shown here is derived from an EMBL/GenBank/DDBJ whole genome shotgun (WGS) entry which is preliminary data.</text>
</comment>
<name>A0A2P7SL77_9HYPH</name>
<gene>
    <name evidence="2" type="ORF">C7I84_06180</name>
</gene>
<dbReference type="OrthoDB" id="7059145at2"/>
<dbReference type="InterPro" id="IPR023562">
    <property type="entry name" value="ClpP/TepA"/>
</dbReference>
<protein>
    <recommendedName>
        <fullName evidence="4">Peptidase S14</fullName>
    </recommendedName>
</protein>
<accession>A0A2P7SL77</accession>
<dbReference type="Proteomes" id="UP000241229">
    <property type="component" value="Unassembled WGS sequence"/>
</dbReference>
<dbReference type="SUPFAM" id="SSF52096">
    <property type="entry name" value="ClpP/crotonase"/>
    <property type="match status" value="1"/>
</dbReference>
<dbReference type="InterPro" id="IPR029045">
    <property type="entry name" value="ClpP/crotonase-like_dom_sf"/>
</dbReference>
<evidence type="ECO:0000313" key="2">
    <source>
        <dbReference type="EMBL" id="PSJ63228.1"/>
    </source>
</evidence>
<sequence>MSLIGVNRAACRSGAGWRRPPACFPHCGWRPCCPAANAWASSRRCWRPWSAHAFPRRSRRKGRPPLACGPAASRSGRASGHPQGSGPWRSCCISLSSRQNPDAGSNVPWPARSAHPSHRQELCRGSAVRETNLSDQAGFRIKDIFMLAPNELLFRSNVQLYGLIDDNAVLNAIDGIRAVFESDAHLVLELNTLGGDADAARRIAHEVRLFRAHSGRDAYCIGKTVVYSAGVTILAAFPKACRFLTEDAVLLVHERRTEKTLQLNGPMKSCIQIVREELALLETASKLELDGFAELIDGSRITVDELFERATGNGYFFADEAVELGLVAGILR</sequence>